<dbReference type="Proteomes" id="UP000005667">
    <property type="component" value="Plasmid AZO_p1"/>
</dbReference>
<keyword evidence="1" id="KW-1133">Transmembrane helix</keyword>
<feature type="transmembrane region" description="Helical" evidence="1">
    <location>
        <begin position="195"/>
        <end position="212"/>
    </location>
</feature>
<feature type="transmembrane region" description="Helical" evidence="1">
    <location>
        <begin position="91"/>
        <end position="113"/>
    </location>
</feature>
<feature type="transmembrane region" description="Helical" evidence="1">
    <location>
        <begin position="65"/>
        <end position="85"/>
    </location>
</feature>
<keyword evidence="1" id="KW-0472">Membrane</keyword>
<dbReference type="AlphaFoldDB" id="G7ZB55"/>
<dbReference type="KEGG" id="ali:AZOLI_p10130"/>
<keyword evidence="1" id="KW-0812">Transmembrane</keyword>
<evidence type="ECO:0000256" key="1">
    <source>
        <dbReference type="SAM" id="Phobius"/>
    </source>
</evidence>
<keyword evidence="3" id="KW-1185">Reference proteome</keyword>
<gene>
    <name evidence="2" type="ordered locus">AZOLI_p10130</name>
</gene>
<geneLocation type="plasmid" evidence="2 3">
    <name>AZO_p1</name>
</geneLocation>
<evidence type="ECO:0000313" key="2">
    <source>
        <dbReference type="EMBL" id="CBS88441.1"/>
    </source>
</evidence>
<feature type="transmembrane region" description="Helical" evidence="1">
    <location>
        <begin position="134"/>
        <end position="164"/>
    </location>
</feature>
<proteinExistence type="predicted"/>
<keyword evidence="2" id="KW-0614">Plasmid</keyword>
<evidence type="ECO:0000313" key="3">
    <source>
        <dbReference type="Proteomes" id="UP000005667"/>
    </source>
</evidence>
<accession>G7ZB55</accession>
<protein>
    <submittedName>
        <fullName evidence="2">Uncharacterized protein</fullName>
    </submittedName>
</protein>
<sequence length="233" mass="24578">MTVTGYGQTYAEALADAESKLQSERDAETFGQIGGGIIGLLVAAILSTGWLLANAALRPIAGATYLVLAGALIWLVNTVADLILGGFETGLIGLLLLVMVKIALLGLFIGLAFQSRSAMLSLELVEARLLHGCFAASPAIGMILHVLLYGLTAVGGYLFAAFLLRRGASLILEREAFVQSFGIEDTLMTVVNGPAPPWAMAAAVIAAVVALVRRRYLHPFARHFTLLGQLRSA</sequence>
<dbReference type="HOGENOM" id="CLU_1187982_0_0_5"/>
<name>G7ZB55_AZOL4</name>
<reference evidence="3" key="1">
    <citation type="journal article" date="2011" name="PLoS Genet.">
        <title>Azospirillum genomes reveal transition of bacteria from aquatic to terrestrial environments.</title>
        <authorList>
            <person name="Wisniewski-Dye F."/>
            <person name="Borziak K."/>
            <person name="Khalsa-Moyers G."/>
            <person name="Alexandre G."/>
            <person name="Sukharnikov L.O."/>
            <person name="Wuichet K."/>
            <person name="Hurst G.B."/>
            <person name="McDonald W.H."/>
            <person name="Robertson J.S."/>
            <person name="Barbe V."/>
            <person name="Calteau A."/>
            <person name="Rouy Z."/>
            <person name="Mangenot S."/>
            <person name="Prigent-Combaret C."/>
            <person name="Normand P."/>
            <person name="Boyer M."/>
            <person name="Siguier P."/>
            <person name="Dessaux Y."/>
            <person name="Elmerich C."/>
            <person name="Condemine G."/>
            <person name="Krishnen G."/>
            <person name="Kennedy I."/>
            <person name="Paterson A.H."/>
            <person name="Gonzalez V."/>
            <person name="Mavingui P."/>
            <person name="Zhulin I.B."/>
        </authorList>
    </citation>
    <scope>NUCLEOTIDE SEQUENCE [LARGE SCALE GENOMIC DNA]</scope>
    <source>
        <strain evidence="3">4B</strain>
    </source>
</reference>
<dbReference type="OrthoDB" id="9850832at2"/>
<feature type="transmembrane region" description="Helical" evidence="1">
    <location>
        <begin position="33"/>
        <end position="53"/>
    </location>
</feature>
<organism evidence="2 3">
    <name type="scientific">Azospirillum lipoferum (strain 4B)</name>
    <dbReference type="NCBI Taxonomy" id="862719"/>
    <lineage>
        <taxon>Bacteria</taxon>
        <taxon>Pseudomonadati</taxon>
        <taxon>Pseudomonadota</taxon>
        <taxon>Alphaproteobacteria</taxon>
        <taxon>Rhodospirillales</taxon>
        <taxon>Azospirillaceae</taxon>
        <taxon>Azospirillum</taxon>
    </lineage>
</organism>
<dbReference type="RefSeq" id="WP_014187909.1">
    <property type="nucleotide sequence ID" value="NC_016585.1"/>
</dbReference>
<dbReference type="EMBL" id="FQ311869">
    <property type="protein sequence ID" value="CBS88441.1"/>
    <property type="molecule type" value="Genomic_DNA"/>
</dbReference>